<proteinExistence type="predicted"/>
<name>A0A2D3WGW6_9BACT</name>
<keyword evidence="1" id="KW-1133">Transmembrane helix</keyword>
<evidence type="ECO:0000313" key="2">
    <source>
        <dbReference type="EMBL" id="DAB37967.1"/>
    </source>
</evidence>
<feature type="transmembrane region" description="Helical" evidence="1">
    <location>
        <begin position="6"/>
        <end position="28"/>
    </location>
</feature>
<evidence type="ECO:0000313" key="3">
    <source>
        <dbReference type="Proteomes" id="UP000228859"/>
    </source>
</evidence>
<dbReference type="RefSeq" id="WP_294896069.1">
    <property type="nucleotide sequence ID" value="NZ_DLUI01000120.1"/>
</dbReference>
<reference evidence="2 3" key="1">
    <citation type="journal article" date="2017" name="Front. Microbiol.">
        <title>Comparative Genomic Analysis of the Class Epsilonproteobacteria and Proposed Reclassification to Epsilonbacteraeota (phyl. nov.).</title>
        <authorList>
            <person name="Waite D.W."/>
            <person name="Vanwonterghem I."/>
            <person name="Rinke C."/>
            <person name="Parks D.H."/>
            <person name="Zhang Y."/>
            <person name="Takai K."/>
            <person name="Sievert S.M."/>
            <person name="Simon J."/>
            <person name="Campbell B.J."/>
            <person name="Hanson T.E."/>
            <person name="Woyke T."/>
            <person name="Klotz M.G."/>
            <person name="Hugenholtz P."/>
        </authorList>
    </citation>
    <scope>NUCLEOTIDE SEQUENCE [LARGE SCALE GENOMIC DNA]</scope>
    <source>
        <strain evidence="2">UBA12443</strain>
    </source>
</reference>
<protein>
    <recommendedName>
        <fullName evidence="4">DUF1574 domain-containing protein</fullName>
    </recommendedName>
</protein>
<comment type="caution">
    <text evidence="2">The sequence shown here is derived from an EMBL/GenBank/DDBJ whole genome shotgun (WGS) entry which is preliminary data.</text>
</comment>
<accession>A0A2D3WGW6</accession>
<dbReference type="EMBL" id="DLUI01000120">
    <property type="protein sequence ID" value="DAB37967.1"/>
    <property type="molecule type" value="Genomic_DNA"/>
</dbReference>
<keyword evidence="1" id="KW-0812">Transmembrane</keyword>
<organism evidence="2 3">
    <name type="scientific">Sulfuricurvum kujiense</name>
    <dbReference type="NCBI Taxonomy" id="148813"/>
    <lineage>
        <taxon>Bacteria</taxon>
        <taxon>Pseudomonadati</taxon>
        <taxon>Campylobacterota</taxon>
        <taxon>Epsilonproteobacteria</taxon>
        <taxon>Campylobacterales</taxon>
        <taxon>Sulfurimonadaceae</taxon>
        <taxon>Sulfuricurvum</taxon>
    </lineage>
</organism>
<gene>
    <name evidence="2" type="ORF">CFH83_08405</name>
</gene>
<keyword evidence="1" id="KW-0472">Membrane</keyword>
<evidence type="ECO:0000256" key="1">
    <source>
        <dbReference type="SAM" id="Phobius"/>
    </source>
</evidence>
<evidence type="ECO:0008006" key="4">
    <source>
        <dbReference type="Google" id="ProtNLM"/>
    </source>
</evidence>
<sequence length="351" mass="41267">MKNKSFLINTFYILLVLFSLQITFNYFFDSYGFFRDNRNIIFAARAVASGEKIAGLENYDERIFQKKVFENFTEKPQCIVIGSSRSMMIESKMIQHNGKFFNHSVSGASLEDYISITGLYAKDNTLPTKIIFGIDPWTFNKNNDTKNWQSLNDSYSYMMTNITKKNTQLILPKKQNKYLQLINYENTKNNFLNFKHESNLKIIKNESIDKMIKRSDGSIVYPFDIRYQKDIFTLMAAKSYISGPVYCIEKFDKLSNIKLFEQLMSYLKSKNVEIMFFLPPYHPLVYQYLSSNKKYKNVLYTEKYLREYSQKNNIKIFGSYNPNKYNLNSTDFTDGMHGKSTVVTHILKVNK</sequence>
<dbReference type="AlphaFoldDB" id="A0A2D3WGW6"/>
<dbReference type="Proteomes" id="UP000228859">
    <property type="component" value="Unassembled WGS sequence"/>
</dbReference>